<keyword evidence="3" id="KW-0482">Metalloprotease</keyword>
<sequence length="235" mass="27042">MFNQKLYFQKTPWTWNHVLPLLFMIFVLVPFFIEYLLKQYLTESFRNDLYAGTLSGLIMAIIFTVSLYLIAIKPLNINWSDVGIRRFKTNYWLPIVGWTLGVIIASILIVILMDLFINVSTENSKTESLRSQLNIFTFFTGFISAAVISPLYEELFYRGFLYRFFRNKYGMTGGLFISSFIFMLVHIPTFNTLPVNLITGLVFAWTYEKTGSIWPGVIIHGTFNGIAIILTALGS</sequence>
<evidence type="ECO:0000256" key="1">
    <source>
        <dbReference type="SAM" id="Phobius"/>
    </source>
</evidence>
<evidence type="ECO:0000313" key="3">
    <source>
        <dbReference type="EMBL" id="MCH1627787.1"/>
    </source>
</evidence>
<keyword evidence="3" id="KW-0645">Protease</keyword>
<comment type="caution">
    <text evidence="3">The sequence shown here is derived from an EMBL/GenBank/DDBJ whole genome shotgun (WGS) entry which is preliminary data.</text>
</comment>
<dbReference type="InterPro" id="IPR052710">
    <property type="entry name" value="CAAX_protease"/>
</dbReference>
<dbReference type="GO" id="GO:0080120">
    <property type="term" value="P:CAAX-box protein maturation"/>
    <property type="evidence" value="ECO:0007669"/>
    <property type="project" value="UniProtKB-ARBA"/>
</dbReference>
<evidence type="ECO:0000313" key="4">
    <source>
        <dbReference type="Proteomes" id="UP001431131"/>
    </source>
</evidence>
<name>A0AAW5ED03_9BACI</name>
<feature type="transmembrane region" description="Helical" evidence="1">
    <location>
        <begin position="49"/>
        <end position="70"/>
    </location>
</feature>
<accession>A0AAW5ED03</accession>
<keyword evidence="1" id="KW-1133">Transmembrane helix</keyword>
<evidence type="ECO:0000259" key="2">
    <source>
        <dbReference type="Pfam" id="PF02517"/>
    </source>
</evidence>
<feature type="transmembrane region" description="Helical" evidence="1">
    <location>
        <begin position="133"/>
        <end position="152"/>
    </location>
</feature>
<feature type="transmembrane region" description="Helical" evidence="1">
    <location>
        <begin position="21"/>
        <end position="37"/>
    </location>
</feature>
<feature type="transmembrane region" description="Helical" evidence="1">
    <location>
        <begin position="213"/>
        <end position="233"/>
    </location>
</feature>
<dbReference type="RefSeq" id="WP_240257706.1">
    <property type="nucleotide sequence ID" value="NZ_JAKTTI010000055.1"/>
</dbReference>
<keyword evidence="4" id="KW-1185">Reference proteome</keyword>
<keyword evidence="1" id="KW-0812">Transmembrane</keyword>
<gene>
    <name evidence="3" type="ORF">MJG50_20840</name>
</gene>
<dbReference type="EMBL" id="JAKTTI010000055">
    <property type="protein sequence ID" value="MCH1627787.1"/>
    <property type="molecule type" value="Genomic_DNA"/>
</dbReference>
<reference evidence="3" key="1">
    <citation type="submission" date="2022-02" db="EMBL/GenBank/DDBJ databases">
        <title>Fredinandcohnia quinoae sp. nov. isolated from Chenopodium quinoa seeds.</title>
        <authorList>
            <person name="Saati-Santamaria Z."/>
            <person name="Flores-Felix J.D."/>
            <person name="Igual J.M."/>
            <person name="Velazquez E."/>
            <person name="Garcia-Fraile P."/>
            <person name="Martinez-Molina E."/>
        </authorList>
    </citation>
    <scope>NUCLEOTIDE SEQUENCE</scope>
    <source>
        <strain evidence="3">SECRCQ15</strain>
    </source>
</reference>
<protein>
    <submittedName>
        <fullName evidence="3">CPBP family intramembrane metalloprotease</fullName>
    </submittedName>
</protein>
<keyword evidence="1" id="KW-0472">Membrane</keyword>
<dbReference type="InterPro" id="IPR003675">
    <property type="entry name" value="Rce1/LyrA-like_dom"/>
</dbReference>
<dbReference type="PANTHER" id="PTHR36435">
    <property type="entry name" value="SLR1288 PROTEIN"/>
    <property type="match status" value="1"/>
</dbReference>
<feature type="transmembrane region" description="Helical" evidence="1">
    <location>
        <begin position="91"/>
        <end position="113"/>
    </location>
</feature>
<feature type="transmembrane region" description="Helical" evidence="1">
    <location>
        <begin position="173"/>
        <end position="193"/>
    </location>
</feature>
<dbReference type="AlphaFoldDB" id="A0AAW5ED03"/>
<organism evidence="3 4">
    <name type="scientific">Fredinandcohnia quinoae</name>
    <dbReference type="NCBI Taxonomy" id="2918902"/>
    <lineage>
        <taxon>Bacteria</taxon>
        <taxon>Bacillati</taxon>
        <taxon>Bacillota</taxon>
        <taxon>Bacilli</taxon>
        <taxon>Bacillales</taxon>
        <taxon>Bacillaceae</taxon>
        <taxon>Fredinandcohnia</taxon>
    </lineage>
</organism>
<dbReference type="GO" id="GO:0004175">
    <property type="term" value="F:endopeptidase activity"/>
    <property type="evidence" value="ECO:0007669"/>
    <property type="project" value="UniProtKB-ARBA"/>
</dbReference>
<dbReference type="Proteomes" id="UP001431131">
    <property type="component" value="Unassembled WGS sequence"/>
</dbReference>
<proteinExistence type="predicted"/>
<dbReference type="Pfam" id="PF02517">
    <property type="entry name" value="Rce1-like"/>
    <property type="match status" value="1"/>
</dbReference>
<keyword evidence="3" id="KW-0378">Hydrolase</keyword>
<feature type="domain" description="CAAX prenyl protease 2/Lysostaphin resistance protein A-like" evidence="2">
    <location>
        <begin position="138"/>
        <end position="225"/>
    </location>
</feature>
<dbReference type="PANTHER" id="PTHR36435:SF1">
    <property type="entry name" value="CAAX AMINO TERMINAL PROTEASE FAMILY PROTEIN"/>
    <property type="match status" value="1"/>
</dbReference>
<dbReference type="GO" id="GO:0008237">
    <property type="term" value="F:metallopeptidase activity"/>
    <property type="evidence" value="ECO:0007669"/>
    <property type="project" value="UniProtKB-KW"/>
</dbReference>